<reference evidence="1 2" key="1">
    <citation type="submission" date="2018-05" db="EMBL/GenBank/DDBJ databases">
        <title>Genomic Encyclopedia of Archaeal and Bacterial Type Strains, Phase II (KMG-II): from individual species to whole genera.</title>
        <authorList>
            <person name="Goeker M."/>
        </authorList>
    </citation>
    <scope>NUCLEOTIDE SEQUENCE [LARGE SCALE GENOMIC DNA]</scope>
    <source>
        <strain evidence="1 2">DSM 22214</strain>
    </source>
</reference>
<name>A0A316EF73_9BACT</name>
<accession>A0A316EF73</accession>
<evidence type="ECO:0000313" key="2">
    <source>
        <dbReference type="Proteomes" id="UP000245489"/>
    </source>
</evidence>
<dbReference type="Proteomes" id="UP000245489">
    <property type="component" value="Unassembled WGS sequence"/>
</dbReference>
<evidence type="ECO:0000313" key="1">
    <source>
        <dbReference type="EMBL" id="PWK28338.1"/>
    </source>
</evidence>
<sequence>MRNSVNSYQLKMKNNSLEDQLTPSQKKTWAIIKRGFEELKLIEVGKMKTTPAKDFLLELKREGYL</sequence>
<dbReference type="EMBL" id="QGGO01000004">
    <property type="protein sequence ID" value="PWK28338.1"/>
    <property type="molecule type" value="Genomic_DNA"/>
</dbReference>
<comment type="caution">
    <text evidence="1">The sequence shown here is derived from an EMBL/GenBank/DDBJ whole genome shotgun (WGS) entry which is preliminary data.</text>
</comment>
<dbReference type="AlphaFoldDB" id="A0A316EF73"/>
<organism evidence="1 2">
    <name type="scientific">Arcicella aurantiaca</name>
    <dbReference type="NCBI Taxonomy" id="591202"/>
    <lineage>
        <taxon>Bacteria</taxon>
        <taxon>Pseudomonadati</taxon>
        <taxon>Bacteroidota</taxon>
        <taxon>Cytophagia</taxon>
        <taxon>Cytophagales</taxon>
        <taxon>Flectobacillaceae</taxon>
        <taxon>Arcicella</taxon>
    </lineage>
</organism>
<gene>
    <name evidence="1" type="ORF">LV89_01122</name>
</gene>
<protein>
    <submittedName>
        <fullName evidence="1">Uncharacterized protein</fullName>
    </submittedName>
</protein>
<keyword evidence="2" id="KW-1185">Reference proteome</keyword>
<proteinExistence type="predicted"/>